<name>A0A9J7MVE7_BRAFL</name>
<dbReference type="PANTHER" id="PTHR33844">
    <property type="entry name" value="SULFOTRANSFER_1 DOMAIN-CONTAINING PROTEIN"/>
    <property type="match status" value="1"/>
</dbReference>
<keyword evidence="2" id="KW-1185">Reference proteome</keyword>
<dbReference type="Gene3D" id="3.40.50.300">
    <property type="entry name" value="P-loop containing nucleotide triphosphate hydrolases"/>
    <property type="match status" value="1"/>
</dbReference>
<dbReference type="AlphaFoldDB" id="A0A9J7MVE7"/>
<dbReference type="PANTHER" id="PTHR33844:SF1">
    <property type="entry name" value="SULFOTRANSFERASE DOMAIN-CONTAINING PROTEIN"/>
    <property type="match status" value="1"/>
</dbReference>
<protein>
    <submittedName>
        <fullName evidence="3">Uncharacterized protein LOC118418485 isoform X2</fullName>
    </submittedName>
</protein>
<dbReference type="InterPro" id="IPR027417">
    <property type="entry name" value="P-loop_NTPase"/>
</dbReference>
<evidence type="ECO:0000256" key="1">
    <source>
        <dbReference type="SAM" id="MobiDB-lite"/>
    </source>
</evidence>
<evidence type="ECO:0000313" key="3">
    <source>
        <dbReference type="RefSeq" id="XP_035680326.1"/>
    </source>
</evidence>
<accession>A0A9J7MVE7</accession>
<gene>
    <name evidence="3" type="primary">LOC118418485</name>
</gene>
<sequence length="428" mass="49102">MVGWISLIKQHEAYRQHVTPIKKMCPSLTTFDDFTPVGDKQPVQNVPAFFKSHGNEFSVYTIDWEQESVVLIRPVNGTDLKKDPFFCQAQRQNATEVLVVPIEELQAVADVVSDKVSHVQEVFVFNTARCGSTLLTQAVEASPVAQAASEPLVFDLIFHQILRLRRGSPSPHNAAAVLRDEETAVSLLRNVVSLLNYYLITSDQPHRSVVVYKFMAQPILVADIVFRAFPDAKTVFLYRNGLEVYESWVHVMFKHHIIYTVFKLTIRLGLWKLAPKLPELFRFFGDDPRFSTIRYHGSPVHYLMTLWVGAMQCAVQLQRENPQYFFHAVVHYKALVRRKEGAIRELMEKLAIEWRKDDHGEERIKSAFVEDSQAGAFQSSGRSRPGEKWRPQSSSWMGTWEREYICDVCRKSGNDIVDPDVILPDTMM</sequence>
<organism evidence="2 3">
    <name type="scientific">Branchiostoma floridae</name>
    <name type="common">Florida lancelet</name>
    <name type="synonym">Amphioxus</name>
    <dbReference type="NCBI Taxonomy" id="7739"/>
    <lineage>
        <taxon>Eukaryota</taxon>
        <taxon>Metazoa</taxon>
        <taxon>Chordata</taxon>
        <taxon>Cephalochordata</taxon>
        <taxon>Leptocardii</taxon>
        <taxon>Amphioxiformes</taxon>
        <taxon>Branchiostomatidae</taxon>
        <taxon>Branchiostoma</taxon>
    </lineage>
</organism>
<reference evidence="2" key="1">
    <citation type="journal article" date="2020" name="Nat. Ecol. Evol.">
        <title>Deeply conserved synteny resolves early events in vertebrate evolution.</title>
        <authorList>
            <person name="Simakov O."/>
            <person name="Marletaz F."/>
            <person name="Yue J.X."/>
            <person name="O'Connell B."/>
            <person name="Jenkins J."/>
            <person name="Brandt A."/>
            <person name="Calef R."/>
            <person name="Tung C.H."/>
            <person name="Huang T.K."/>
            <person name="Schmutz J."/>
            <person name="Satoh N."/>
            <person name="Yu J.K."/>
            <person name="Putnam N.H."/>
            <person name="Green R.E."/>
            <person name="Rokhsar D.S."/>
        </authorList>
    </citation>
    <scope>NUCLEOTIDE SEQUENCE [LARGE SCALE GENOMIC DNA]</scope>
    <source>
        <strain evidence="2">S238N-H82</strain>
    </source>
</reference>
<dbReference type="Proteomes" id="UP000001554">
    <property type="component" value="Chromosome 6"/>
</dbReference>
<proteinExistence type="predicted"/>
<dbReference type="RefSeq" id="XP_035680326.1">
    <property type="nucleotide sequence ID" value="XM_035824433.1"/>
</dbReference>
<dbReference type="GeneID" id="118418485"/>
<feature type="region of interest" description="Disordered" evidence="1">
    <location>
        <begin position="374"/>
        <end position="393"/>
    </location>
</feature>
<dbReference type="SUPFAM" id="SSF52540">
    <property type="entry name" value="P-loop containing nucleoside triphosphate hydrolases"/>
    <property type="match status" value="1"/>
</dbReference>
<evidence type="ECO:0000313" key="2">
    <source>
        <dbReference type="Proteomes" id="UP000001554"/>
    </source>
</evidence>
<reference evidence="3" key="2">
    <citation type="submission" date="2025-08" db="UniProtKB">
        <authorList>
            <consortium name="RefSeq"/>
        </authorList>
    </citation>
    <scope>IDENTIFICATION</scope>
    <source>
        <strain evidence="3">S238N-H82</strain>
        <tissue evidence="3">Testes</tissue>
    </source>
</reference>